<proteinExistence type="predicted"/>
<name>A0AAE1UEK9_9EUCA</name>
<accession>A0AAE1UEK9</accession>
<protein>
    <submittedName>
        <fullName evidence="1">Uncharacterized protein</fullName>
    </submittedName>
</protein>
<reference evidence="1" key="1">
    <citation type="submission" date="2023-11" db="EMBL/GenBank/DDBJ databases">
        <title>Genome assemblies of two species of porcelain crab, Petrolisthes cinctipes and Petrolisthes manimaculis (Anomura: Porcellanidae).</title>
        <authorList>
            <person name="Angst P."/>
        </authorList>
    </citation>
    <scope>NUCLEOTIDE SEQUENCE</scope>
    <source>
        <strain evidence="1">PB745_02</strain>
        <tissue evidence="1">Gill</tissue>
    </source>
</reference>
<comment type="caution">
    <text evidence="1">The sequence shown here is derived from an EMBL/GenBank/DDBJ whole genome shotgun (WGS) entry which is preliminary data.</text>
</comment>
<evidence type="ECO:0000313" key="2">
    <source>
        <dbReference type="Proteomes" id="UP001292094"/>
    </source>
</evidence>
<organism evidence="1 2">
    <name type="scientific">Petrolisthes manimaculis</name>
    <dbReference type="NCBI Taxonomy" id="1843537"/>
    <lineage>
        <taxon>Eukaryota</taxon>
        <taxon>Metazoa</taxon>
        <taxon>Ecdysozoa</taxon>
        <taxon>Arthropoda</taxon>
        <taxon>Crustacea</taxon>
        <taxon>Multicrustacea</taxon>
        <taxon>Malacostraca</taxon>
        <taxon>Eumalacostraca</taxon>
        <taxon>Eucarida</taxon>
        <taxon>Decapoda</taxon>
        <taxon>Pleocyemata</taxon>
        <taxon>Anomura</taxon>
        <taxon>Galatheoidea</taxon>
        <taxon>Porcellanidae</taxon>
        <taxon>Petrolisthes</taxon>
    </lineage>
</organism>
<dbReference type="EMBL" id="JAWZYT010000649">
    <property type="protein sequence ID" value="KAK4320657.1"/>
    <property type="molecule type" value="Genomic_DNA"/>
</dbReference>
<gene>
    <name evidence="1" type="ORF">Pmani_008490</name>
</gene>
<keyword evidence="2" id="KW-1185">Reference proteome</keyword>
<dbReference type="Proteomes" id="UP001292094">
    <property type="component" value="Unassembled WGS sequence"/>
</dbReference>
<dbReference type="AlphaFoldDB" id="A0AAE1UEK9"/>
<sequence length="269" mass="31330">MHFLMSFVGAVCSLMSNSGLEDIMKAAFGGVTKMLTGMKYSQNFRALRLVVEEVLRDTLNSVSSYQELFDELSMKAEASHTTKHWVNNLILQVFLMMIFVRVEWEGDWALHLWAVKEMFPCFFTLGHINYAGYCRLLKDVVDMKDRNYKDDQGHKEETASQMAYDAKDRTTIHEKLELCIHPLKHDEHPQGLVNIVTGKMNPDTGKLIYLLMPGKVYKWRDQICKPTMRKQTLSFHTKLFTLLPKPRRIKVISDDTDVFVLLAHYYHMR</sequence>
<evidence type="ECO:0000313" key="1">
    <source>
        <dbReference type="EMBL" id="KAK4320657.1"/>
    </source>
</evidence>